<evidence type="ECO:0000256" key="5">
    <source>
        <dbReference type="ARBA" id="ARBA00022597"/>
    </source>
</evidence>
<gene>
    <name evidence="14" type="ORF">SAMN02194393_00600</name>
</gene>
<keyword evidence="12" id="KW-0472">Membrane</keyword>
<evidence type="ECO:0000256" key="7">
    <source>
        <dbReference type="ARBA" id="ARBA00022683"/>
    </source>
</evidence>
<feature type="domain" description="PTS EIIA type-2" evidence="13">
    <location>
        <begin position="74"/>
        <end position="214"/>
    </location>
</feature>
<dbReference type="AlphaFoldDB" id="A0A1T5IPG7"/>
<keyword evidence="5" id="KW-0762">Sugar transport</keyword>
<dbReference type="EMBL" id="FUZT01000001">
    <property type="protein sequence ID" value="SKC40982.1"/>
    <property type="molecule type" value="Genomic_DNA"/>
</dbReference>
<keyword evidence="7" id="KW-0598">Phosphotransferase system</keyword>
<evidence type="ECO:0000256" key="4">
    <source>
        <dbReference type="ARBA" id="ARBA00022553"/>
    </source>
</evidence>
<dbReference type="PANTHER" id="PTHR30181">
    <property type="entry name" value="MANNITOL PERMEASE IIC COMPONENT"/>
    <property type="match status" value="1"/>
</dbReference>
<keyword evidence="15" id="KW-1185">Reference proteome</keyword>
<evidence type="ECO:0000256" key="9">
    <source>
        <dbReference type="ARBA" id="ARBA00029908"/>
    </source>
</evidence>
<dbReference type="SUPFAM" id="SSF55804">
    <property type="entry name" value="Phoshotransferase/anion transport protein"/>
    <property type="match status" value="1"/>
</dbReference>
<keyword evidence="6 14" id="KW-0808">Transferase</keyword>
<dbReference type="InterPro" id="IPR050893">
    <property type="entry name" value="Sugar_PTS"/>
</dbReference>
<reference evidence="14 15" key="1">
    <citation type="submission" date="2017-02" db="EMBL/GenBank/DDBJ databases">
        <authorList>
            <person name="Peterson S.W."/>
        </authorList>
    </citation>
    <scope>NUCLEOTIDE SEQUENCE [LARGE SCALE GENOMIC DNA]</scope>
    <source>
        <strain evidence="14 15">M1</strain>
    </source>
</reference>
<evidence type="ECO:0000256" key="8">
    <source>
        <dbReference type="ARBA" id="ARBA00022777"/>
    </source>
</evidence>
<dbReference type="GO" id="GO:0009401">
    <property type="term" value="P:phosphoenolpyruvate-dependent sugar phosphotransferase system"/>
    <property type="evidence" value="ECO:0007669"/>
    <property type="project" value="UniProtKB-KW"/>
</dbReference>
<feature type="transmembrane region" description="Helical" evidence="12">
    <location>
        <begin position="20"/>
        <end position="38"/>
    </location>
</feature>
<dbReference type="GO" id="GO:0016301">
    <property type="term" value="F:kinase activity"/>
    <property type="evidence" value="ECO:0007669"/>
    <property type="project" value="UniProtKB-KW"/>
</dbReference>
<keyword evidence="4" id="KW-0597">Phosphoprotein</keyword>
<evidence type="ECO:0000256" key="10">
    <source>
        <dbReference type="ARBA" id="ARBA00030956"/>
    </source>
</evidence>
<evidence type="ECO:0000256" key="11">
    <source>
        <dbReference type="ARBA" id="ARBA00030962"/>
    </source>
</evidence>
<dbReference type="Proteomes" id="UP000190285">
    <property type="component" value="Unassembled WGS sequence"/>
</dbReference>
<organism evidence="14 15">
    <name type="scientific">Maledivibacter halophilus</name>
    <dbReference type="NCBI Taxonomy" id="36842"/>
    <lineage>
        <taxon>Bacteria</taxon>
        <taxon>Bacillati</taxon>
        <taxon>Bacillota</taxon>
        <taxon>Clostridia</taxon>
        <taxon>Peptostreptococcales</taxon>
        <taxon>Caminicellaceae</taxon>
        <taxon>Maledivibacter</taxon>
    </lineage>
</organism>
<name>A0A1T5IPG7_9FIRM</name>
<keyword evidence="3" id="KW-0813">Transport</keyword>
<dbReference type="PROSITE" id="PS51094">
    <property type="entry name" value="PTS_EIIA_TYPE_2"/>
    <property type="match status" value="1"/>
</dbReference>
<evidence type="ECO:0000313" key="14">
    <source>
        <dbReference type="EMBL" id="SKC40982.1"/>
    </source>
</evidence>
<evidence type="ECO:0000256" key="6">
    <source>
        <dbReference type="ARBA" id="ARBA00022679"/>
    </source>
</evidence>
<evidence type="ECO:0000313" key="15">
    <source>
        <dbReference type="Proteomes" id="UP000190285"/>
    </source>
</evidence>
<dbReference type="PANTHER" id="PTHR30181:SF2">
    <property type="entry name" value="PTS SYSTEM MANNITOL-SPECIFIC EIICBA COMPONENT"/>
    <property type="match status" value="1"/>
</dbReference>
<accession>A0A1T5IPG7</accession>
<dbReference type="PROSITE" id="PS00372">
    <property type="entry name" value="PTS_EIIA_TYPE_2_HIS"/>
    <property type="match status" value="1"/>
</dbReference>
<proteinExistence type="predicted"/>
<evidence type="ECO:0000259" key="13">
    <source>
        <dbReference type="PROSITE" id="PS51094"/>
    </source>
</evidence>
<dbReference type="GO" id="GO:0090563">
    <property type="term" value="F:protein-phosphocysteine-sugar phosphotransferase activity"/>
    <property type="evidence" value="ECO:0007669"/>
    <property type="project" value="TreeGrafter"/>
</dbReference>
<evidence type="ECO:0000256" key="12">
    <source>
        <dbReference type="SAM" id="Phobius"/>
    </source>
</evidence>
<evidence type="ECO:0000256" key="2">
    <source>
        <dbReference type="ARBA" id="ARBA00014783"/>
    </source>
</evidence>
<keyword evidence="8" id="KW-0418">Kinase</keyword>
<protein>
    <recommendedName>
        <fullName evidence="2">Mannitol-specific phosphotransferase enzyme IIA component</fullName>
    </recommendedName>
    <alternativeName>
        <fullName evidence="10">EIIA</fullName>
    </alternativeName>
    <alternativeName>
        <fullName evidence="11">EIII</fullName>
    </alternativeName>
    <alternativeName>
        <fullName evidence="9">PTS system mannitol-specific EIIA component</fullName>
    </alternativeName>
</protein>
<keyword evidence="12" id="KW-1133">Transmembrane helix</keyword>
<sequence length="215" mass="23502">MFKMIDGIYVLFLVGQNGQLTLGIILAIALILLVLFVIKKRKIEGTAENKDESEKINSNKNVIRNTEAQNVDNKILIKDNIVLGLKNTTKEEAIKMAGQLLVNSGYVGDEYIQAMLERENVISTYIGNGVAIPHGVGSAKEQIIKSGIVVLQFPQGVDFGEGNIAYLIIGIAGKDNDHLKLLSNIATTLENNDVVEELIKTTNAGDIYNTFTKNL</sequence>
<dbReference type="Pfam" id="PF00359">
    <property type="entry name" value="PTS_EIIA_2"/>
    <property type="match status" value="1"/>
</dbReference>
<comment type="function">
    <text evidence="1">The phosphoenolpyruvate-dependent sugar phosphotransferase system (sugar PTS), a major carbohydrate active transport system, catalyzes the phosphorylation of incoming sugar substrates concomitantly with their translocation across the cell membrane. The enzyme II CmtAB PTS system is involved in D-mannitol transport.</text>
</comment>
<dbReference type="InterPro" id="IPR002178">
    <property type="entry name" value="PTS_EIIA_type-2_dom"/>
</dbReference>
<dbReference type="Gene3D" id="3.40.930.10">
    <property type="entry name" value="Mannitol-specific EII, Chain A"/>
    <property type="match status" value="1"/>
</dbReference>
<dbReference type="GO" id="GO:0005886">
    <property type="term" value="C:plasma membrane"/>
    <property type="evidence" value="ECO:0007669"/>
    <property type="project" value="TreeGrafter"/>
</dbReference>
<dbReference type="CDD" id="cd00211">
    <property type="entry name" value="PTS_IIA_fru"/>
    <property type="match status" value="1"/>
</dbReference>
<keyword evidence="12" id="KW-0812">Transmembrane</keyword>
<dbReference type="InterPro" id="IPR016152">
    <property type="entry name" value="PTrfase/Anion_transptr"/>
</dbReference>
<dbReference type="STRING" id="36842.SAMN02194393_00600"/>
<evidence type="ECO:0000256" key="3">
    <source>
        <dbReference type="ARBA" id="ARBA00022448"/>
    </source>
</evidence>
<evidence type="ECO:0000256" key="1">
    <source>
        <dbReference type="ARBA" id="ARBA00002434"/>
    </source>
</evidence>